<comment type="function">
    <text evidence="10">Calcium-regulated non-lysosomal thiol-protease.</text>
</comment>
<dbReference type="InterPro" id="IPR002048">
    <property type="entry name" value="EF_hand_dom"/>
</dbReference>
<dbReference type="GO" id="GO:0043066">
    <property type="term" value="P:negative regulation of apoptotic process"/>
    <property type="evidence" value="ECO:0007669"/>
    <property type="project" value="TreeGrafter"/>
</dbReference>
<dbReference type="EC" id="3.4.22.54" evidence="10"/>
<evidence type="ECO:0000256" key="10">
    <source>
        <dbReference type="RuleBase" id="RU367132"/>
    </source>
</evidence>
<dbReference type="Proteomes" id="UP000472265">
    <property type="component" value="Chromosome 22"/>
</dbReference>
<reference evidence="13" key="2">
    <citation type="submission" date="2025-08" db="UniProtKB">
        <authorList>
            <consortium name="Ensembl"/>
        </authorList>
    </citation>
    <scope>IDENTIFICATION</scope>
</reference>
<evidence type="ECO:0000256" key="2">
    <source>
        <dbReference type="ARBA" id="ARBA00022670"/>
    </source>
</evidence>
<dbReference type="SUPFAM" id="SSF54001">
    <property type="entry name" value="Cysteine proteinases"/>
    <property type="match status" value="1"/>
</dbReference>
<evidence type="ECO:0000256" key="6">
    <source>
        <dbReference type="ARBA" id="ARBA00022807"/>
    </source>
</evidence>
<dbReference type="InterPro" id="IPR018247">
    <property type="entry name" value="EF_Hand_1_Ca_BS"/>
</dbReference>
<evidence type="ECO:0000256" key="3">
    <source>
        <dbReference type="ARBA" id="ARBA00022723"/>
    </source>
</evidence>
<dbReference type="CDD" id="cd00044">
    <property type="entry name" value="CysPc"/>
    <property type="match status" value="1"/>
</dbReference>
<dbReference type="SUPFAM" id="SSF47473">
    <property type="entry name" value="EF-hand"/>
    <property type="match status" value="1"/>
</dbReference>
<dbReference type="InterPro" id="IPR036213">
    <property type="entry name" value="Calpain_III_sf"/>
</dbReference>
<evidence type="ECO:0000256" key="7">
    <source>
        <dbReference type="ARBA" id="ARBA00022837"/>
    </source>
</evidence>
<dbReference type="InterPro" id="IPR033883">
    <property type="entry name" value="C2_III"/>
</dbReference>
<keyword evidence="3 10" id="KW-0479">Metal-binding</keyword>
<keyword evidence="5 9" id="KW-0378">Hydrolase</keyword>
<dbReference type="Pfam" id="PF00648">
    <property type="entry name" value="Peptidase_C2"/>
    <property type="match status" value="1"/>
</dbReference>
<dbReference type="PRINTS" id="PR00704">
    <property type="entry name" value="CALPAIN"/>
</dbReference>
<feature type="active site" evidence="8 9">
    <location>
        <position position="319"/>
    </location>
</feature>
<keyword evidence="7 10" id="KW-0106">Calcium</keyword>
<dbReference type="Gene3D" id="2.60.120.380">
    <property type="match status" value="1"/>
</dbReference>
<evidence type="ECO:0000313" key="13">
    <source>
        <dbReference type="Ensembl" id="ENSSAUP00010028840.1"/>
    </source>
</evidence>
<dbReference type="FunFam" id="1.10.238.10:FF:000065">
    <property type="entry name" value="calpain-3 isoform X1"/>
    <property type="match status" value="1"/>
</dbReference>
<feature type="domain" description="EF-hand" evidence="12">
    <location>
        <begin position="613"/>
        <end position="640"/>
    </location>
</feature>
<dbReference type="GO" id="GO:0006508">
    <property type="term" value="P:proteolysis"/>
    <property type="evidence" value="ECO:0007669"/>
    <property type="project" value="UniProtKB-UniRule"/>
</dbReference>
<dbReference type="AlphaFoldDB" id="A0A671VQX0"/>
<evidence type="ECO:0000313" key="14">
    <source>
        <dbReference type="Proteomes" id="UP000472265"/>
    </source>
</evidence>
<reference evidence="13" key="3">
    <citation type="submission" date="2025-09" db="UniProtKB">
        <authorList>
            <consortium name="Ensembl"/>
        </authorList>
    </citation>
    <scope>IDENTIFICATION</scope>
</reference>
<dbReference type="InterPro" id="IPR011992">
    <property type="entry name" value="EF-hand-dom_pair"/>
</dbReference>
<dbReference type="PROSITE" id="PS50222">
    <property type="entry name" value="EF_HAND_2"/>
    <property type="match status" value="2"/>
</dbReference>
<gene>
    <name evidence="13" type="primary">CAPN3</name>
</gene>
<sequence length="741" mass="86106">LNRPIFRSTEYPPAGTNSIYSAILSRNEAVKDAKRLKTFLELRDKYVKKKVVFEDPLFPANDSSLFYSHKSAMKIEWKRPSEICENPQFIIDGANRTDICQGELGDCWLLAAIACLTVNEKLLYRVIPPDQSFTENYAGIFHFQFWRYGEWIDVVVDDRIPTCNNKLVFTKSFRNNEFWSALLEKAYAKLHGSYEALKGGNTLEAMEDFTGGVTEFFELSEAPKDLYSIMRKALQRGSLMGCSIDVSGSRKRAKYAHMIRKMYFRYLNAEKWLCDSSYIIQYSRTDLGLVRGHAYSIIGLEECDEVAKNTKVRLIRLRNPWGFVLWKGPWSVNSKEWSTISTADRENLKKQTIETSEFWMSFDDFKRNFTKLEMCNLTPDTLQCDERHSWTVSVNEGRWVRGSSAGGCRNFPETFWTNPQYRLKLYEEDDDPEDGNMACTLVVALMQKGRRMQRHQGARFLTIGFSIYQMCGQNQHLQKDFFLYTASKAKCKTYINLREVTERFRLPPGEYVIIPTTFQPHQEGEFILRVFSEKQSTLKEKEGEIKGHYCRLPHLLVIHTKLSVSTDSEIKAEGFSLETCRSMIALMDTDGTGKLNLQEFKHLWRKIKAWQLIFKRYDKDKTCSISSFEMRNAVNDAGFHLNNQLYDIIAMRYADEHLNINFDSYICCFVRLEGMFRAFNAFDKDGDGIIKLNVLEVSHFWCFLQDDILSFYVEAIILMLVSKDLKLTCYLEETSFAISGK</sequence>
<dbReference type="PROSITE" id="PS00018">
    <property type="entry name" value="EF_HAND_1"/>
    <property type="match status" value="1"/>
</dbReference>
<keyword evidence="6 9" id="KW-0788">Thiol protease</keyword>
<dbReference type="InterPro" id="IPR001300">
    <property type="entry name" value="Peptidase_C2_calpain_cat"/>
</dbReference>
<dbReference type="InterPro" id="IPR038765">
    <property type="entry name" value="Papain-like_cys_pep_sf"/>
</dbReference>
<evidence type="ECO:0000256" key="9">
    <source>
        <dbReference type="PROSITE-ProRule" id="PRU00239"/>
    </source>
</evidence>
<organism evidence="13 14">
    <name type="scientific">Sparus aurata</name>
    <name type="common">Gilthead sea bream</name>
    <dbReference type="NCBI Taxonomy" id="8175"/>
    <lineage>
        <taxon>Eukaryota</taxon>
        <taxon>Metazoa</taxon>
        <taxon>Chordata</taxon>
        <taxon>Craniata</taxon>
        <taxon>Vertebrata</taxon>
        <taxon>Euteleostomi</taxon>
        <taxon>Actinopterygii</taxon>
        <taxon>Neopterygii</taxon>
        <taxon>Teleostei</taxon>
        <taxon>Neoteleostei</taxon>
        <taxon>Acanthomorphata</taxon>
        <taxon>Eupercaria</taxon>
        <taxon>Spariformes</taxon>
        <taxon>Sparidae</taxon>
        <taxon>Sparus</taxon>
    </lineage>
</organism>
<dbReference type="Pfam" id="PF00036">
    <property type="entry name" value="EF-hand_1"/>
    <property type="match status" value="1"/>
</dbReference>
<dbReference type="SMART" id="SM00230">
    <property type="entry name" value="CysPc"/>
    <property type="match status" value="1"/>
</dbReference>
<dbReference type="GO" id="GO:0004198">
    <property type="term" value="F:calcium-dependent cysteine-type endopeptidase activity"/>
    <property type="evidence" value="ECO:0007669"/>
    <property type="project" value="UniProtKB-UniRule"/>
</dbReference>
<feature type="domain" description="Calpain catalytic" evidence="11">
    <location>
        <begin position="52"/>
        <end position="378"/>
    </location>
</feature>
<keyword evidence="14" id="KW-1185">Reference proteome</keyword>
<dbReference type="Ensembl" id="ENSSAUT00010030420.1">
    <property type="protein sequence ID" value="ENSSAUP00010028840.1"/>
    <property type="gene ID" value="ENSSAUG00010012311.1"/>
</dbReference>
<dbReference type="PANTHER" id="PTHR10183:SF329">
    <property type="entry name" value="CALPAIN-3"/>
    <property type="match status" value="1"/>
</dbReference>
<comment type="similarity">
    <text evidence="1 10">Belongs to the peptidase C2 family.</text>
</comment>
<feature type="active site" evidence="8 9">
    <location>
        <position position="293"/>
    </location>
</feature>
<dbReference type="GO" id="GO:0005509">
    <property type="term" value="F:calcium ion binding"/>
    <property type="evidence" value="ECO:0007669"/>
    <property type="project" value="UniProtKB-UniRule"/>
</dbReference>
<dbReference type="PROSITE" id="PS50203">
    <property type="entry name" value="CALPAIN_CAT"/>
    <property type="match status" value="1"/>
</dbReference>
<dbReference type="CDD" id="cd00214">
    <property type="entry name" value="Calpain_III"/>
    <property type="match status" value="1"/>
</dbReference>
<dbReference type="FunFam" id="2.60.120.380:FF:000002">
    <property type="entry name" value="calpain-3 isoform X1"/>
    <property type="match status" value="1"/>
</dbReference>
<dbReference type="InterPro" id="IPR022683">
    <property type="entry name" value="Calpain_III"/>
</dbReference>
<evidence type="ECO:0000256" key="8">
    <source>
        <dbReference type="PIRSR" id="PIRSR622684-1"/>
    </source>
</evidence>
<dbReference type="InterPro" id="IPR000169">
    <property type="entry name" value="Pept_cys_AS"/>
</dbReference>
<evidence type="ECO:0000259" key="12">
    <source>
        <dbReference type="PROSITE" id="PS50222"/>
    </source>
</evidence>
<dbReference type="SMART" id="SM00054">
    <property type="entry name" value="EFh"/>
    <property type="match status" value="2"/>
</dbReference>
<evidence type="ECO:0000259" key="11">
    <source>
        <dbReference type="PROSITE" id="PS50203"/>
    </source>
</evidence>
<dbReference type="SUPFAM" id="SSF49758">
    <property type="entry name" value="Calpain large subunit, middle domain (domain III)"/>
    <property type="match status" value="1"/>
</dbReference>
<dbReference type="InterPro" id="IPR022682">
    <property type="entry name" value="Calpain_domain_III"/>
</dbReference>
<dbReference type="GO" id="GO:0005737">
    <property type="term" value="C:cytoplasm"/>
    <property type="evidence" value="ECO:0007669"/>
    <property type="project" value="UniProtKB-SubCell"/>
</dbReference>
<protein>
    <recommendedName>
        <fullName evidence="10">Calpain-3</fullName>
        <ecNumber evidence="10">3.4.22.54</ecNumber>
    </recommendedName>
</protein>
<dbReference type="SMART" id="SM00720">
    <property type="entry name" value="calpain_III"/>
    <property type="match status" value="1"/>
</dbReference>
<dbReference type="InterPro" id="IPR022684">
    <property type="entry name" value="Calpain_cysteine_protease"/>
</dbReference>
<dbReference type="PANTHER" id="PTHR10183">
    <property type="entry name" value="CALPAIN"/>
    <property type="match status" value="1"/>
</dbReference>
<reference evidence="13" key="1">
    <citation type="submission" date="2021-04" db="EMBL/GenBank/DDBJ databases">
        <authorList>
            <consortium name="Wellcome Sanger Institute Data Sharing"/>
        </authorList>
    </citation>
    <scope>NUCLEOTIDE SEQUENCE [LARGE SCALE GENOMIC DNA]</scope>
</reference>
<evidence type="ECO:0000256" key="1">
    <source>
        <dbReference type="ARBA" id="ARBA00007623"/>
    </source>
</evidence>
<proteinExistence type="inferred from homology"/>
<dbReference type="Pfam" id="PF01067">
    <property type="entry name" value="Calpain_III"/>
    <property type="match status" value="1"/>
</dbReference>
<keyword evidence="10" id="KW-0963">Cytoplasm</keyword>
<accession>A0A671VQX0</accession>
<evidence type="ECO:0000256" key="5">
    <source>
        <dbReference type="ARBA" id="ARBA00022801"/>
    </source>
</evidence>
<comment type="subunit">
    <text evidence="10">Homodimer.</text>
</comment>
<name>A0A671VQX0_SPAAU</name>
<dbReference type="Gene3D" id="3.90.70.10">
    <property type="entry name" value="Cysteine proteinases"/>
    <property type="match status" value="1"/>
</dbReference>
<feature type="domain" description="EF-hand" evidence="12">
    <location>
        <begin position="575"/>
        <end position="610"/>
    </location>
</feature>
<dbReference type="Gene3D" id="1.10.238.10">
    <property type="entry name" value="EF-hand"/>
    <property type="match status" value="1"/>
</dbReference>
<evidence type="ECO:0000256" key="4">
    <source>
        <dbReference type="ARBA" id="ARBA00022737"/>
    </source>
</evidence>
<comment type="catalytic activity">
    <reaction evidence="10">
        <text>Broad endopeptidase activity.</text>
        <dbReference type="EC" id="3.4.22.54"/>
    </reaction>
</comment>
<dbReference type="GeneTree" id="ENSGT00940000156092"/>
<feature type="active site" evidence="8 9">
    <location>
        <position position="107"/>
    </location>
</feature>
<keyword evidence="4" id="KW-0677">Repeat</keyword>
<dbReference type="PROSITE" id="PS00139">
    <property type="entry name" value="THIOL_PROTEASE_CYS"/>
    <property type="match status" value="1"/>
</dbReference>
<comment type="subcellular location">
    <subcellularLocation>
        <location evidence="10">Cytoplasm</location>
    </subcellularLocation>
</comment>
<keyword evidence="2 9" id="KW-0645">Protease</keyword>
<dbReference type="FunFam" id="3.90.70.10:FF:000114">
    <property type="entry name" value="Calpain a"/>
    <property type="match status" value="1"/>
</dbReference>